<dbReference type="Proteomes" id="UP000774617">
    <property type="component" value="Unassembled WGS sequence"/>
</dbReference>
<evidence type="ECO:0000313" key="3">
    <source>
        <dbReference type="Proteomes" id="UP000774617"/>
    </source>
</evidence>
<evidence type="ECO:0000313" key="2">
    <source>
        <dbReference type="EMBL" id="KAH7042157.1"/>
    </source>
</evidence>
<dbReference type="EMBL" id="JAGTJR010000027">
    <property type="protein sequence ID" value="KAH7042157.1"/>
    <property type="molecule type" value="Genomic_DNA"/>
</dbReference>
<organism evidence="2 3">
    <name type="scientific">Macrophomina phaseolina</name>
    <dbReference type="NCBI Taxonomy" id="35725"/>
    <lineage>
        <taxon>Eukaryota</taxon>
        <taxon>Fungi</taxon>
        <taxon>Dikarya</taxon>
        <taxon>Ascomycota</taxon>
        <taxon>Pezizomycotina</taxon>
        <taxon>Dothideomycetes</taxon>
        <taxon>Dothideomycetes incertae sedis</taxon>
        <taxon>Botryosphaeriales</taxon>
        <taxon>Botryosphaeriaceae</taxon>
        <taxon>Macrophomina</taxon>
    </lineage>
</organism>
<protein>
    <submittedName>
        <fullName evidence="2">Uncharacterized protein</fullName>
    </submittedName>
</protein>
<reference evidence="2 3" key="1">
    <citation type="journal article" date="2021" name="Nat. Commun.">
        <title>Genetic determinants of endophytism in the Arabidopsis root mycobiome.</title>
        <authorList>
            <person name="Mesny F."/>
            <person name="Miyauchi S."/>
            <person name="Thiergart T."/>
            <person name="Pickel B."/>
            <person name="Atanasova L."/>
            <person name="Karlsson M."/>
            <person name="Huettel B."/>
            <person name="Barry K.W."/>
            <person name="Haridas S."/>
            <person name="Chen C."/>
            <person name="Bauer D."/>
            <person name="Andreopoulos W."/>
            <person name="Pangilinan J."/>
            <person name="LaButti K."/>
            <person name="Riley R."/>
            <person name="Lipzen A."/>
            <person name="Clum A."/>
            <person name="Drula E."/>
            <person name="Henrissat B."/>
            <person name="Kohler A."/>
            <person name="Grigoriev I.V."/>
            <person name="Martin F.M."/>
            <person name="Hacquard S."/>
        </authorList>
    </citation>
    <scope>NUCLEOTIDE SEQUENCE [LARGE SCALE GENOMIC DNA]</scope>
    <source>
        <strain evidence="2 3">MPI-SDFR-AT-0080</strain>
    </source>
</reference>
<accession>A0ABQ8G1M1</accession>
<proteinExistence type="predicted"/>
<name>A0ABQ8G1M1_9PEZI</name>
<evidence type="ECO:0000256" key="1">
    <source>
        <dbReference type="SAM" id="MobiDB-lite"/>
    </source>
</evidence>
<sequence>MPAGINTDSSDNSFTQHLPDFNEAGYHPLDHQNAIGHSHYPIHSQGDALDLLWGDLNMNTASPSFHFEYSSQFISMPEYGTGYLNLEHDGIAHDLAQHNDSPALPHEDPGALSRIFPGLEPDAVQQAEAALRRWQRSWESAKDASLNPASPSGPLSFNCIAHIRLHADIGPHRALGWSAVQGLANLECAVFLSKWLNCMGTKTAEGQVSNAEEVKLLGLVESILQEAELGEMGAQERLVARRYKRMAAAVARLCAQTFRGRTSSS</sequence>
<feature type="region of interest" description="Disordered" evidence="1">
    <location>
        <begin position="1"/>
        <end position="25"/>
    </location>
</feature>
<gene>
    <name evidence="2" type="ORF">B0J12DRAFT_743467</name>
</gene>
<keyword evidence="3" id="KW-1185">Reference proteome</keyword>
<feature type="compositionally biased region" description="Polar residues" evidence="1">
    <location>
        <begin position="1"/>
        <end position="16"/>
    </location>
</feature>
<comment type="caution">
    <text evidence="2">The sequence shown here is derived from an EMBL/GenBank/DDBJ whole genome shotgun (WGS) entry which is preliminary data.</text>
</comment>